<gene>
    <name evidence="3" type="primary">LOC113847485</name>
</gene>
<organism evidence="2 3">
    <name type="scientific">Abrus precatorius</name>
    <name type="common">Indian licorice</name>
    <name type="synonym">Glycine abrus</name>
    <dbReference type="NCBI Taxonomy" id="3816"/>
    <lineage>
        <taxon>Eukaryota</taxon>
        <taxon>Viridiplantae</taxon>
        <taxon>Streptophyta</taxon>
        <taxon>Embryophyta</taxon>
        <taxon>Tracheophyta</taxon>
        <taxon>Spermatophyta</taxon>
        <taxon>Magnoliopsida</taxon>
        <taxon>eudicotyledons</taxon>
        <taxon>Gunneridae</taxon>
        <taxon>Pentapetalae</taxon>
        <taxon>rosids</taxon>
        <taxon>fabids</taxon>
        <taxon>Fabales</taxon>
        <taxon>Fabaceae</taxon>
        <taxon>Papilionoideae</taxon>
        <taxon>50 kb inversion clade</taxon>
        <taxon>NPAAA clade</taxon>
        <taxon>indigoferoid/millettioid clade</taxon>
        <taxon>Abreae</taxon>
        <taxon>Abrus</taxon>
    </lineage>
</organism>
<dbReference type="PANTHER" id="PTHR35132:SF1">
    <property type="entry name" value="SERINE_ARGININE REPETITIVE MATRIX-LIKE PROTEIN"/>
    <property type="match status" value="1"/>
</dbReference>
<feature type="compositionally biased region" description="Polar residues" evidence="1">
    <location>
        <begin position="174"/>
        <end position="188"/>
    </location>
</feature>
<feature type="compositionally biased region" description="Basic and acidic residues" evidence="1">
    <location>
        <begin position="97"/>
        <end position="110"/>
    </location>
</feature>
<reference evidence="3" key="2">
    <citation type="submission" date="2025-08" db="UniProtKB">
        <authorList>
            <consortium name="RefSeq"/>
        </authorList>
    </citation>
    <scope>IDENTIFICATION</scope>
    <source>
        <tissue evidence="3">Young leaves</tissue>
    </source>
</reference>
<evidence type="ECO:0000256" key="1">
    <source>
        <dbReference type="SAM" id="MobiDB-lite"/>
    </source>
</evidence>
<dbReference type="Proteomes" id="UP000694853">
    <property type="component" value="Unplaced"/>
</dbReference>
<evidence type="ECO:0000313" key="2">
    <source>
        <dbReference type="Proteomes" id="UP000694853"/>
    </source>
</evidence>
<feature type="compositionally biased region" description="Polar residues" evidence="1">
    <location>
        <begin position="152"/>
        <end position="161"/>
    </location>
</feature>
<protein>
    <submittedName>
        <fullName evidence="3">Uncharacterized protein LOC113847485 isoform X1</fullName>
    </submittedName>
</protein>
<reference evidence="2" key="1">
    <citation type="journal article" date="2019" name="Toxins">
        <title>Detection of Abrin-Like and Prepropulchellin-Like Toxin Genes and Transcripts Using Whole Genome Sequencing and Full-Length Transcript Sequencing of Abrus precatorius.</title>
        <authorList>
            <person name="Hovde B.T."/>
            <person name="Daligault H.E."/>
            <person name="Hanschen E.R."/>
            <person name="Kunde Y.A."/>
            <person name="Johnson M.B."/>
            <person name="Starkenburg S.R."/>
            <person name="Johnson S.L."/>
        </authorList>
    </citation>
    <scope>NUCLEOTIDE SEQUENCE [LARGE SCALE GENOMIC DNA]</scope>
</reference>
<feature type="compositionally biased region" description="Basic and acidic residues" evidence="1">
    <location>
        <begin position="117"/>
        <end position="126"/>
    </location>
</feature>
<dbReference type="AlphaFoldDB" id="A0A8B8JME2"/>
<feature type="compositionally biased region" description="Low complexity" evidence="1">
    <location>
        <begin position="80"/>
        <end position="95"/>
    </location>
</feature>
<feature type="region of interest" description="Disordered" evidence="1">
    <location>
        <begin position="51"/>
        <end position="241"/>
    </location>
</feature>
<keyword evidence="2" id="KW-1185">Reference proteome</keyword>
<proteinExistence type="predicted"/>
<sequence>MDTKTSQTRTRRSPCSSPEFEFWMVRNPSFPQPNILSADELFVDGVLLPLHLLNNPQPPPPQNRDPEPPPDPDPEPEPSPAITDSAAAATTFSSSKRWMDIFRKSDKKTAENNNAEESEKDKEKAKKKEKKSGSGGVSTSTELNINIWPFSRSRSAGNTGTRPKLFPGAPATRKVNSAPCSRSNSGGESKSRKWPSSPGRAGVHLGRSSPVWQVRRAKNPEAVAQRESSTSRRSKVASSGAKGKVLNLNVPTCISYKHHLSCRSDQNTAIPIRVSDSSDIRARANANANGSVGGKLFNLRNLFTKKSVVTSH</sequence>
<dbReference type="PANTHER" id="PTHR35132">
    <property type="entry name" value="SERINE/ARGININE REPETITIVE MATRIX-LIKE PROTEIN"/>
    <property type="match status" value="1"/>
</dbReference>
<dbReference type="OrthoDB" id="1933735at2759"/>
<name>A0A8B8JME2_ABRPR</name>
<dbReference type="RefSeq" id="XP_027332429.1">
    <property type="nucleotide sequence ID" value="XM_027476628.1"/>
</dbReference>
<dbReference type="GeneID" id="113847485"/>
<dbReference type="KEGG" id="aprc:113847485"/>
<evidence type="ECO:0000313" key="3">
    <source>
        <dbReference type="RefSeq" id="XP_027332429.1"/>
    </source>
</evidence>
<accession>A0A8B8JME2</accession>